<dbReference type="EC" id="7.-.-.-" evidence="8"/>
<evidence type="ECO:0000256" key="1">
    <source>
        <dbReference type="ARBA" id="ARBA00004127"/>
    </source>
</evidence>
<dbReference type="PANTHER" id="PTHR30586:SF0">
    <property type="entry name" value="ION-TRANSLOCATING OXIDOREDUCTASE COMPLEX SUBUNIT E"/>
    <property type="match status" value="1"/>
</dbReference>
<dbReference type="InterPro" id="IPR010968">
    <property type="entry name" value="RnfE"/>
</dbReference>
<gene>
    <name evidence="8" type="primary">rnfE</name>
    <name evidence="9" type="ORF">SAMN02745196_00610</name>
</gene>
<evidence type="ECO:0000256" key="5">
    <source>
        <dbReference type="ARBA" id="ARBA00022982"/>
    </source>
</evidence>
<accession>A0A1M5TJJ5</accession>
<feature type="transmembrane region" description="Helical" evidence="8">
    <location>
        <begin position="71"/>
        <end position="91"/>
    </location>
</feature>
<dbReference type="HAMAP" id="MF_00478">
    <property type="entry name" value="RsxE_RnfE"/>
    <property type="match status" value="1"/>
</dbReference>
<comment type="function">
    <text evidence="8">Part of a membrane-bound complex that couples electron transfer with translocation of ions across the membrane.</text>
</comment>
<dbReference type="InterPro" id="IPR003667">
    <property type="entry name" value="NqrDE/RnfAE"/>
</dbReference>
<feature type="transmembrane region" description="Helical" evidence="8">
    <location>
        <begin position="12"/>
        <end position="32"/>
    </location>
</feature>
<organism evidence="9 10">
    <name type="scientific">Clostridium collagenovorans DSM 3089</name>
    <dbReference type="NCBI Taxonomy" id="1121306"/>
    <lineage>
        <taxon>Bacteria</taxon>
        <taxon>Bacillati</taxon>
        <taxon>Bacillota</taxon>
        <taxon>Clostridia</taxon>
        <taxon>Eubacteriales</taxon>
        <taxon>Clostridiaceae</taxon>
        <taxon>Clostridium</taxon>
    </lineage>
</organism>
<dbReference type="STRING" id="1121306.SAMN02745196_00610"/>
<dbReference type="NCBIfam" id="TIGR01948">
    <property type="entry name" value="rnfE"/>
    <property type="match status" value="1"/>
</dbReference>
<dbReference type="Pfam" id="PF02508">
    <property type="entry name" value="Rnf-Nqr"/>
    <property type="match status" value="1"/>
</dbReference>
<comment type="subunit">
    <text evidence="8">The complex is composed of six subunits: RnfA, RnfB, RnfC, RnfD, RnfE and RnfG.</text>
</comment>
<evidence type="ECO:0000256" key="6">
    <source>
        <dbReference type="ARBA" id="ARBA00022989"/>
    </source>
</evidence>
<dbReference type="EMBL" id="FQXP01000003">
    <property type="protein sequence ID" value="SHH50937.1"/>
    <property type="molecule type" value="Genomic_DNA"/>
</dbReference>
<dbReference type="GO" id="GO:0022900">
    <property type="term" value="P:electron transport chain"/>
    <property type="evidence" value="ECO:0007669"/>
    <property type="project" value="UniProtKB-UniRule"/>
</dbReference>
<sequence>MSNLGERLKVGIILENPVFVQVLAMCPVLGVTSSVNNAIGMGLATTAVLIGSNAVISLLRKVIPDKIRIPAYIVVIASFVTLIKFLLQGYLPELYKSLGLFIPLIVVNCIILGRAEAYASKNNVINSIFDAIGMGLGFTFALSVLASFRELLGAGTILGFQIMPSFYEPAIIMTMAPGGFITLGLILAGINQYKISKSKKANK</sequence>
<name>A0A1M5TJJ5_9CLOT</name>
<evidence type="ECO:0000256" key="8">
    <source>
        <dbReference type="HAMAP-Rule" id="MF_00478"/>
    </source>
</evidence>
<keyword evidence="2 8" id="KW-0813">Transport</keyword>
<keyword evidence="4 8" id="KW-1278">Translocase</keyword>
<evidence type="ECO:0000256" key="2">
    <source>
        <dbReference type="ARBA" id="ARBA00022448"/>
    </source>
</evidence>
<dbReference type="NCBIfam" id="NF009070">
    <property type="entry name" value="PRK12405.1"/>
    <property type="match status" value="1"/>
</dbReference>
<feature type="transmembrane region" description="Helical" evidence="8">
    <location>
        <begin position="127"/>
        <end position="146"/>
    </location>
</feature>
<keyword evidence="10" id="KW-1185">Reference proteome</keyword>
<keyword evidence="6 8" id="KW-1133">Transmembrane helix</keyword>
<feature type="transmembrane region" description="Helical" evidence="8">
    <location>
        <begin position="38"/>
        <end position="59"/>
    </location>
</feature>
<evidence type="ECO:0000313" key="9">
    <source>
        <dbReference type="EMBL" id="SHH50937.1"/>
    </source>
</evidence>
<dbReference type="GO" id="GO:0012505">
    <property type="term" value="C:endomembrane system"/>
    <property type="evidence" value="ECO:0007669"/>
    <property type="project" value="UniProtKB-SubCell"/>
</dbReference>
<comment type="similarity">
    <text evidence="8">Belongs to the NqrDE/RnfAE family.</text>
</comment>
<evidence type="ECO:0000313" key="10">
    <source>
        <dbReference type="Proteomes" id="UP000184526"/>
    </source>
</evidence>
<comment type="subcellular location">
    <subcellularLocation>
        <location evidence="8">Cell membrane</location>
        <topology evidence="8">Multi-pass membrane protein</topology>
    </subcellularLocation>
    <subcellularLocation>
        <location evidence="1">Endomembrane system</location>
        <topology evidence="1">Multi-pass membrane protein</topology>
    </subcellularLocation>
</comment>
<feature type="transmembrane region" description="Helical" evidence="8">
    <location>
        <begin position="97"/>
        <end position="115"/>
    </location>
</feature>
<keyword evidence="7 8" id="KW-0472">Membrane</keyword>
<evidence type="ECO:0000256" key="3">
    <source>
        <dbReference type="ARBA" id="ARBA00022692"/>
    </source>
</evidence>
<keyword evidence="5 8" id="KW-0249">Electron transport</keyword>
<dbReference type="PANTHER" id="PTHR30586">
    <property type="entry name" value="ELECTRON TRANSPORT COMPLEX PROTEIN RNFE"/>
    <property type="match status" value="1"/>
</dbReference>
<keyword evidence="3 8" id="KW-0812">Transmembrane</keyword>
<dbReference type="PIRSF" id="PIRSF006102">
    <property type="entry name" value="NQR_DE"/>
    <property type="match status" value="1"/>
</dbReference>
<keyword evidence="8" id="KW-1003">Cell membrane</keyword>
<feature type="transmembrane region" description="Helical" evidence="8">
    <location>
        <begin position="166"/>
        <end position="190"/>
    </location>
</feature>
<protein>
    <recommendedName>
        <fullName evidence="8">Ion-translocating oxidoreductase complex subunit E</fullName>
        <ecNumber evidence="8">7.-.-.-</ecNumber>
    </recommendedName>
    <alternativeName>
        <fullName evidence="8">Rnf electron transport complex subunit E</fullName>
    </alternativeName>
</protein>
<dbReference type="OrthoDB" id="9790976at2"/>
<evidence type="ECO:0000256" key="4">
    <source>
        <dbReference type="ARBA" id="ARBA00022967"/>
    </source>
</evidence>
<dbReference type="AlphaFoldDB" id="A0A1M5TJJ5"/>
<evidence type="ECO:0000256" key="7">
    <source>
        <dbReference type="ARBA" id="ARBA00023136"/>
    </source>
</evidence>
<reference evidence="9 10" key="1">
    <citation type="submission" date="2016-11" db="EMBL/GenBank/DDBJ databases">
        <authorList>
            <person name="Jaros S."/>
            <person name="Januszkiewicz K."/>
            <person name="Wedrychowicz H."/>
        </authorList>
    </citation>
    <scope>NUCLEOTIDE SEQUENCE [LARGE SCALE GENOMIC DNA]</scope>
    <source>
        <strain evidence="9 10">DSM 3089</strain>
    </source>
</reference>
<dbReference type="Proteomes" id="UP000184526">
    <property type="component" value="Unassembled WGS sequence"/>
</dbReference>
<proteinExistence type="inferred from homology"/>
<dbReference type="GO" id="GO:0005886">
    <property type="term" value="C:plasma membrane"/>
    <property type="evidence" value="ECO:0007669"/>
    <property type="project" value="UniProtKB-SubCell"/>
</dbReference>
<dbReference type="RefSeq" id="WP_072829917.1">
    <property type="nucleotide sequence ID" value="NZ_FQXP01000003.1"/>
</dbReference>